<keyword evidence="4" id="KW-0802">TPR repeat</keyword>
<evidence type="ECO:0000256" key="3">
    <source>
        <dbReference type="ARBA" id="ARBA00023237"/>
    </source>
</evidence>
<evidence type="ECO:0000256" key="4">
    <source>
        <dbReference type="PROSITE-ProRule" id="PRU00339"/>
    </source>
</evidence>
<sequence length="1149" mass="125131">MRLCQIRTSLGARAPATPLLALVVALSAAFGAARPAQAATERTEVVYLVGKGERRESPNAAWVPVAASEKLAPGAIVRTLGDSQMALVMPDRSQVRLNQNSQLEVGSQQQQSGLVVSVLRLVSGRIWSLARPPSVRGETGERIRLTTPTATIGIRGTDWEVEIQPDGSTQLVVLSGVVEMSNPQGAVTVASGEAAVSREGSAPVKFVLVNPSSRVQWVSSWRPQPQRWAGNDAQRLAPIIRRIDAGEYSGAEAALAPAAGSDAGSAVLLADLMLQRGDLDAAQRVLTPHARDGSGDPRAVALLAQVLARQDRIDAAQALVASGLRQNPRNVELQLAEGDLAILQGDAARARASYQAILRDQPDNVDAWYGVGLIASEREQVGAARSALGEALRRSPQNGRVQAELAATETFAGNLPQGRQLLESVLAREPSNYQALTALGINKLKAGQTSEALDDFLRAGAIEPRYSRAWLYSGVALYQLGERKRAIEAFHKAAELDAKDPVPHMYLGMVEIDALDPGAAIAESRAAQERMPYLKSLNQVANNQKGSANVGSSLTAFGLEEWADFYASEAYSPYWGGSHLFRADRYTGKFNKNSELFKGYLTEPTTFGASNRDATLIPSPGHYGRLEALYERTDWQQGALIGTFNGMTATPVPLAYFISGDFAKADARPDDSTGRSRNFTLGLGARPTYQLGLFAFATDTQLRGKLRSTQLPSDNLDQDEKRVDVGLNFKIDPENQLWLKGGKGSQDNSVNGSLFSPEISATLNTAFSTNIFKPLGTLDSFFSTVDQDDVQFRHSFSAIGLQWSWGVERSNQDQNGGLSTTFAPARLDNTQHFTIRATDVWASALYKTAAGHQAQVDVFGQKSEQHRTDVDQLTLAIPGIQPALVPTSGDRDYNEVNPRLGFKWQVAPSQAVRFAWQKWRRPASSSTLSPVDTVGIPVNDRLVSAGGKYERGRVQYDGELGSGFVRAYADHERVDNGLGGRHTAVSDFQVTQLESLRNRPDIFAPKSELEDTPQFQEGRSDSAGISYNRLFSRTHAMAFRYSWHRTEQTGANSGLMIPFIPRHFAQIDSQWSIPGQWLLGASATWRSMRYRDDLNTKPIKAGWSLGGTAYWESLDKHHSVHLVLDNVLSDKAAGNRPDAHFSASYAYRF</sequence>
<feature type="signal peptide" evidence="5">
    <location>
        <begin position="1"/>
        <end position="38"/>
    </location>
</feature>
<gene>
    <name evidence="8" type="ORF">I5803_00830</name>
</gene>
<keyword evidence="3" id="KW-0998">Cell outer membrane</keyword>
<evidence type="ECO:0000313" key="9">
    <source>
        <dbReference type="Proteomes" id="UP000651050"/>
    </source>
</evidence>
<keyword evidence="5" id="KW-0732">Signal</keyword>
<dbReference type="PROSITE" id="PS50005">
    <property type="entry name" value="TPR"/>
    <property type="match status" value="2"/>
</dbReference>
<dbReference type="Pfam" id="PF04773">
    <property type="entry name" value="FecR"/>
    <property type="match status" value="1"/>
</dbReference>
<evidence type="ECO:0000256" key="5">
    <source>
        <dbReference type="SAM" id="SignalP"/>
    </source>
</evidence>
<evidence type="ECO:0000256" key="2">
    <source>
        <dbReference type="ARBA" id="ARBA00023136"/>
    </source>
</evidence>
<dbReference type="InterPro" id="IPR006860">
    <property type="entry name" value="FecR"/>
</dbReference>
<keyword evidence="9" id="KW-1185">Reference proteome</keyword>
<feature type="repeat" description="TPR" evidence="4">
    <location>
        <begin position="467"/>
        <end position="500"/>
    </location>
</feature>
<comment type="subcellular location">
    <subcellularLocation>
        <location evidence="1">Cell outer membrane</location>
    </subcellularLocation>
</comment>
<dbReference type="PANTHER" id="PTHR38731">
    <property type="entry name" value="LIPL45-RELATED LIPOPROTEIN-RELATED"/>
    <property type="match status" value="1"/>
</dbReference>
<dbReference type="SUPFAM" id="SSF56935">
    <property type="entry name" value="Porins"/>
    <property type="match status" value="1"/>
</dbReference>
<proteinExistence type="predicted"/>
<dbReference type="SMART" id="SM00028">
    <property type="entry name" value="TPR"/>
    <property type="match status" value="6"/>
</dbReference>
<dbReference type="InterPro" id="IPR056413">
    <property type="entry name" value="TPR_CcmH_CycH"/>
</dbReference>
<name>A0A931ME95_9BURK</name>
<evidence type="ECO:0000256" key="1">
    <source>
        <dbReference type="ARBA" id="ARBA00004442"/>
    </source>
</evidence>
<dbReference type="InterPro" id="IPR019734">
    <property type="entry name" value="TPR_rpt"/>
</dbReference>
<protein>
    <submittedName>
        <fullName evidence="8">Tetratricopeptide repeat protein</fullName>
    </submittedName>
</protein>
<feature type="domain" description="Cytochrome c-type biogenesis protein H TPR" evidence="7">
    <location>
        <begin position="358"/>
        <end position="456"/>
    </location>
</feature>
<dbReference type="RefSeq" id="WP_196984532.1">
    <property type="nucleotide sequence ID" value="NZ_JADWYS010000001.1"/>
</dbReference>
<evidence type="ECO:0000313" key="8">
    <source>
        <dbReference type="EMBL" id="MBG9386553.1"/>
    </source>
</evidence>
<dbReference type="InterPro" id="IPR036942">
    <property type="entry name" value="Beta-barrel_TonB_sf"/>
</dbReference>
<organism evidence="8 9">
    <name type="scientific">Caenimonas aquaedulcis</name>
    <dbReference type="NCBI Taxonomy" id="2793270"/>
    <lineage>
        <taxon>Bacteria</taxon>
        <taxon>Pseudomonadati</taxon>
        <taxon>Pseudomonadota</taxon>
        <taxon>Betaproteobacteria</taxon>
        <taxon>Burkholderiales</taxon>
        <taxon>Comamonadaceae</taxon>
        <taxon>Caenimonas</taxon>
    </lineage>
</organism>
<dbReference type="Gene3D" id="1.25.40.10">
    <property type="entry name" value="Tetratricopeptide repeat domain"/>
    <property type="match status" value="2"/>
</dbReference>
<dbReference type="InterPro" id="IPR011990">
    <property type="entry name" value="TPR-like_helical_dom_sf"/>
</dbReference>
<evidence type="ECO:0000259" key="6">
    <source>
        <dbReference type="Pfam" id="PF04773"/>
    </source>
</evidence>
<dbReference type="Gene3D" id="2.40.170.20">
    <property type="entry name" value="TonB-dependent receptor, beta-barrel domain"/>
    <property type="match status" value="1"/>
</dbReference>
<accession>A0A931ME95</accession>
<reference evidence="8" key="1">
    <citation type="submission" date="2020-11" db="EMBL/GenBank/DDBJ databases">
        <title>Bacterial whole genome sequence for Caenimonas sp. DR4.4.</title>
        <authorList>
            <person name="Le V."/>
            <person name="Ko S.-R."/>
            <person name="Ahn C.-Y."/>
            <person name="Oh H.-M."/>
        </authorList>
    </citation>
    <scope>NUCLEOTIDE SEQUENCE</scope>
    <source>
        <strain evidence="8">DR4.4</strain>
    </source>
</reference>
<feature type="domain" description="FecR protein" evidence="6">
    <location>
        <begin position="77"/>
        <end position="179"/>
    </location>
</feature>
<dbReference type="GO" id="GO:0009279">
    <property type="term" value="C:cell outer membrane"/>
    <property type="evidence" value="ECO:0007669"/>
    <property type="project" value="UniProtKB-SubCell"/>
</dbReference>
<feature type="repeat" description="TPR" evidence="4">
    <location>
        <begin position="433"/>
        <end position="466"/>
    </location>
</feature>
<dbReference type="Pfam" id="PF23914">
    <property type="entry name" value="TPR_CcmH_CycH"/>
    <property type="match status" value="1"/>
</dbReference>
<evidence type="ECO:0000259" key="7">
    <source>
        <dbReference type="Pfam" id="PF23914"/>
    </source>
</evidence>
<comment type="caution">
    <text evidence="8">The sequence shown here is derived from an EMBL/GenBank/DDBJ whole genome shotgun (WGS) entry which is preliminary data.</text>
</comment>
<dbReference type="AlphaFoldDB" id="A0A931ME95"/>
<feature type="chain" id="PRO_5036701940" evidence="5">
    <location>
        <begin position="39"/>
        <end position="1149"/>
    </location>
</feature>
<dbReference type="EMBL" id="JADWYS010000001">
    <property type="protein sequence ID" value="MBG9386553.1"/>
    <property type="molecule type" value="Genomic_DNA"/>
</dbReference>
<dbReference type="Pfam" id="PF13181">
    <property type="entry name" value="TPR_8"/>
    <property type="match status" value="1"/>
</dbReference>
<dbReference type="SUPFAM" id="SSF48452">
    <property type="entry name" value="TPR-like"/>
    <property type="match status" value="1"/>
</dbReference>
<keyword evidence="2" id="KW-0472">Membrane</keyword>
<dbReference type="Proteomes" id="UP000651050">
    <property type="component" value="Unassembled WGS sequence"/>
</dbReference>
<dbReference type="Gene3D" id="2.60.120.1440">
    <property type="match status" value="1"/>
</dbReference>